<dbReference type="SUPFAM" id="SSF49785">
    <property type="entry name" value="Galactose-binding domain-like"/>
    <property type="match status" value="1"/>
</dbReference>
<evidence type="ECO:0000256" key="2">
    <source>
        <dbReference type="SAM" id="SignalP"/>
    </source>
</evidence>
<evidence type="ECO:0000313" key="4">
    <source>
        <dbReference type="EMBL" id="PWH83289.1"/>
    </source>
</evidence>
<feature type="domain" description="Secretion system C-terminal sorting" evidence="3">
    <location>
        <begin position="336"/>
        <end position="406"/>
    </location>
</feature>
<gene>
    <name evidence="4" type="ORF">DIS18_01680</name>
</gene>
<dbReference type="Proteomes" id="UP000245375">
    <property type="component" value="Unassembled WGS sequence"/>
</dbReference>
<keyword evidence="5" id="KW-1185">Reference proteome</keyword>
<accession>A0A2U2X678</accession>
<name>A0A2U2X678_9FLAO</name>
<protein>
    <recommendedName>
        <fullName evidence="3">Secretion system C-terminal sorting domain-containing protein</fullName>
    </recommendedName>
</protein>
<reference evidence="4" key="1">
    <citation type="submission" date="2018-05" db="EMBL/GenBank/DDBJ databases">
        <title>Algibacter marinivivus sp. nov., isolated from sample around a algae.</title>
        <authorList>
            <person name="Zhong X."/>
        </authorList>
    </citation>
    <scope>NUCLEOTIDE SEQUENCE [LARGE SCALE GENOMIC DNA]</scope>
    <source>
        <strain evidence="4">ZY111</strain>
    </source>
</reference>
<proteinExistence type="predicted"/>
<dbReference type="InterPro" id="IPR026444">
    <property type="entry name" value="Secre_tail"/>
</dbReference>
<sequence length="408" mass="43425">MKKITILLLLLVVPFIGVAQVFTNGTFDANVDGWIPNSGSAVTHDAVEGDTAAGSIKLVTVAANGRAQSNPNASPGVAGDYLLTFKVKGTAGTKIQGSIFQGSLTGGDNYTIVGSDWEEYTHLFTGILDSNMNIRIVGKDASSTYFIDDVSFVKATVVTENSFVSNPDFEAGFDTDWSVLGADIDISSATGDGSATAVQVDFTQNATTNNNNLINIVHDFGTTVNPSEVTSSFRVNTNNTGIGIQMSAQTLDASDVVVETLNSANETVAAADTWETLSFSKATTAPFNKILFRIKVRGNGTALAGDKVLIDDIVASFTYISLGINDFSRNDDAFKLYPNPVKDLLNIKSLDASMSSISIYDITGKRVLQSNTINDGKINVSNLNSGIYVIRLEDANRNFSVKKLVVSK</sequence>
<dbReference type="EMBL" id="QFRI01000001">
    <property type="protein sequence ID" value="PWH83289.1"/>
    <property type="molecule type" value="Genomic_DNA"/>
</dbReference>
<dbReference type="RefSeq" id="WP_109351313.1">
    <property type="nucleotide sequence ID" value="NZ_QFRI01000001.1"/>
</dbReference>
<dbReference type="NCBIfam" id="TIGR04183">
    <property type="entry name" value="Por_Secre_tail"/>
    <property type="match status" value="1"/>
</dbReference>
<dbReference type="AlphaFoldDB" id="A0A2U2X678"/>
<dbReference type="Gene3D" id="2.60.120.260">
    <property type="entry name" value="Galactose-binding domain-like"/>
    <property type="match status" value="2"/>
</dbReference>
<reference evidence="4" key="2">
    <citation type="submission" date="2018-05" db="EMBL/GenBank/DDBJ databases">
        <authorList>
            <person name="Lanie J.A."/>
            <person name="Ng W.-L."/>
            <person name="Kazmierczak K.M."/>
            <person name="Andrzejewski T.M."/>
            <person name="Davidsen T.M."/>
            <person name="Wayne K.J."/>
            <person name="Tettelin H."/>
            <person name="Glass J.I."/>
            <person name="Rusch D."/>
            <person name="Podicherti R."/>
            <person name="Tsui H.-C.T."/>
            <person name="Winkler M.E."/>
        </authorList>
    </citation>
    <scope>NUCLEOTIDE SEQUENCE [LARGE SCALE GENOMIC DNA]</scope>
    <source>
        <strain evidence="4">ZY111</strain>
    </source>
</reference>
<evidence type="ECO:0000313" key="5">
    <source>
        <dbReference type="Proteomes" id="UP000245375"/>
    </source>
</evidence>
<feature type="signal peptide" evidence="2">
    <location>
        <begin position="1"/>
        <end position="19"/>
    </location>
</feature>
<dbReference type="OrthoDB" id="862563at2"/>
<feature type="chain" id="PRO_5015576524" description="Secretion system C-terminal sorting domain-containing protein" evidence="2">
    <location>
        <begin position="20"/>
        <end position="408"/>
    </location>
</feature>
<evidence type="ECO:0000259" key="3">
    <source>
        <dbReference type="Pfam" id="PF18962"/>
    </source>
</evidence>
<comment type="caution">
    <text evidence="4">The sequence shown here is derived from an EMBL/GenBank/DDBJ whole genome shotgun (WGS) entry which is preliminary data.</text>
</comment>
<dbReference type="InterPro" id="IPR008979">
    <property type="entry name" value="Galactose-bd-like_sf"/>
</dbReference>
<evidence type="ECO:0000256" key="1">
    <source>
        <dbReference type="ARBA" id="ARBA00022729"/>
    </source>
</evidence>
<keyword evidence="1 2" id="KW-0732">Signal</keyword>
<dbReference type="Pfam" id="PF18962">
    <property type="entry name" value="Por_Secre_tail"/>
    <property type="match status" value="1"/>
</dbReference>
<organism evidence="4 5">
    <name type="scientific">Algibacter marinivivus</name>
    <dbReference type="NCBI Taxonomy" id="2100723"/>
    <lineage>
        <taxon>Bacteria</taxon>
        <taxon>Pseudomonadati</taxon>
        <taxon>Bacteroidota</taxon>
        <taxon>Flavobacteriia</taxon>
        <taxon>Flavobacteriales</taxon>
        <taxon>Flavobacteriaceae</taxon>
        <taxon>Algibacter</taxon>
    </lineage>
</organism>